<sequence>MQGRFDYFVVFAEMRTGSNFLETNINMFDGLSCYGEAFNPAFIGYPEKSDILGVTQEEREANPKALLNVIRFDEGLSGFRFFNDHDPRVLDLILDDPRCAKIILTRNPIESYVSWKIAQATGQWKLTNATHAKSVRVKVDITEFEQHLEAIQSFQVTLLSRLQKSGQTAFYVAYEDLQDVEVMNGLAAFLGSDARIKHLNKKLKKQNPAPMSLKVENFTELSEALVRMDRFNLNRTPNLEPRRGPMIPTYVAAADSPILFMPLRSGPDRTIRKWMAQLDGKGGSDLLVNFSQKTLRDWKRSKPGHVSFTVLRHPLARAHAVFRERILPVGGENYAEIRATLRKMHQVPLPDDPSHVSFDEKAYRAAFLGFLKFLKNNLSGQTSTRVDPTWATQLMLLQGMSQFAMPDHIFREMTLDRDLRILGACIGRVDTPEAPWEADQKLLSIYDRELETAARDAYARDYVSFGFSDWDA</sequence>
<dbReference type="Pfam" id="PF03567">
    <property type="entry name" value="Sulfotransfer_2"/>
    <property type="match status" value="1"/>
</dbReference>
<dbReference type="GO" id="GO:0008146">
    <property type="term" value="F:sulfotransferase activity"/>
    <property type="evidence" value="ECO:0007669"/>
    <property type="project" value="InterPro"/>
</dbReference>
<dbReference type="InterPro" id="IPR005331">
    <property type="entry name" value="Sulfotransferase"/>
</dbReference>
<dbReference type="EMBL" id="FOIZ01000002">
    <property type="protein sequence ID" value="SEW42389.1"/>
    <property type="molecule type" value="Genomic_DNA"/>
</dbReference>
<dbReference type="SUPFAM" id="SSF52540">
    <property type="entry name" value="P-loop containing nucleoside triphosphate hydrolases"/>
    <property type="match status" value="1"/>
</dbReference>
<dbReference type="RefSeq" id="WP_089996358.1">
    <property type="nucleotide sequence ID" value="NZ_FOIZ01000002.1"/>
</dbReference>
<organism evidence="1 2">
    <name type="scientific">Cognatiyoonia koreensis</name>
    <dbReference type="NCBI Taxonomy" id="364200"/>
    <lineage>
        <taxon>Bacteria</taxon>
        <taxon>Pseudomonadati</taxon>
        <taxon>Pseudomonadota</taxon>
        <taxon>Alphaproteobacteria</taxon>
        <taxon>Rhodobacterales</taxon>
        <taxon>Paracoccaceae</taxon>
        <taxon>Cognatiyoonia</taxon>
    </lineage>
</organism>
<dbReference type="AlphaFoldDB" id="A0A1I0RMH9"/>
<accession>A0A1I0RMH9</accession>
<reference evidence="1 2" key="1">
    <citation type="submission" date="2016-10" db="EMBL/GenBank/DDBJ databases">
        <authorList>
            <person name="de Groot N.N."/>
        </authorList>
    </citation>
    <scope>NUCLEOTIDE SEQUENCE [LARGE SCALE GENOMIC DNA]</scope>
    <source>
        <strain evidence="1 2">DSM 17925</strain>
    </source>
</reference>
<proteinExistence type="predicted"/>
<dbReference type="STRING" id="364200.SAMN04488515_2958"/>
<evidence type="ECO:0008006" key="3">
    <source>
        <dbReference type="Google" id="ProtNLM"/>
    </source>
</evidence>
<name>A0A1I0RMH9_9RHOB</name>
<dbReference type="Proteomes" id="UP000199167">
    <property type="component" value="Unassembled WGS sequence"/>
</dbReference>
<evidence type="ECO:0000313" key="2">
    <source>
        <dbReference type="Proteomes" id="UP000199167"/>
    </source>
</evidence>
<dbReference type="GO" id="GO:0016020">
    <property type="term" value="C:membrane"/>
    <property type="evidence" value="ECO:0007669"/>
    <property type="project" value="InterPro"/>
</dbReference>
<dbReference type="InterPro" id="IPR027417">
    <property type="entry name" value="P-loop_NTPase"/>
</dbReference>
<keyword evidence="2" id="KW-1185">Reference proteome</keyword>
<gene>
    <name evidence="1" type="ORF">SAMN04488515_2958</name>
</gene>
<dbReference type="OrthoDB" id="7802556at2"/>
<protein>
    <recommendedName>
        <fullName evidence="3">LPS sulfotransferase NodH</fullName>
    </recommendedName>
</protein>
<dbReference type="Gene3D" id="3.40.50.300">
    <property type="entry name" value="P-loop containing nucleotide triphosphate hydrolases"/>
    <property type="match status" value="1"/>
</dbReference>
<evidence type="ECO:0000313" key="1">
    <source>
        <dbReference type="EMBL" id="SEW42389.1"/>
    </source>
</evidence>